<dbReference type="AlphaFoldDB" id="A0A4Y2ACK7"/>
<keyword evidence="2" id="KW-1185">Reference proteome</keyword>
<name>A0A4Y2ACK7_ARAVE</name>
<organism evidence="1 2">
    <name type="scientific">Araneus ventricosus</name>
    <name type="common">Orbweaver spider</name>
    <name type="synonym">Epeira ventricosa</name>
    <dbReference type="NCBI Taxonomy" id="182803"/>
    <lineage>
        <taxon>Eukaryota</taxon>
        <taxon>Metazoa</taxon>
        <taxon>Ecdysozoa</taxon>
        <taxon>Arthropoda</taxon>
        <taxon>Chelicerata</taxon>
        <taxon>Arachnida</taxon>
        <taxon>Araneae</taxon>
        <taxon>Araneomorphae</taxon>
        <taxon>Entelegynae</taxon>
        <taxon>Araneoidea</taxon>
        <taxon>Araneidae</taxon>
        <taxon>Araneus</taxon>
    </lineage>
</organism>
<comment type="caution">
    <text evidence="1">The sequence shown here is derived from an EMBL/GenBank/DDBJ whole genome shotgun (WGS) entry which is preliminary data.</text>
</comment>
<reference evidence="1 2" key="1">
    <citation type="journal article" date="2019" name="Sci. Rep.">
        <title>Orb-weaving spider Araneus ventricosus genome elucidates the spidroin gene catalogue.</title>
        <authorList>
            <person name="Kono N."/>
            <person name="Nakamura H."/>
            <person name="Ohtoshi R."/>
            <person name="Moran D.A.P."/>
            <person name="Shinohara A."/>
            <person name="Yoshida Y."/>
            <person name="Fujiwara M."/>
            <person name="Mori M."/>
            <person name="Tomita M."/>
            <person name="Arakawa K."/>
        </authorList>
    </citation>
    <scope>NUCLEOTIDE SEQUENCE [LARGE SCALE GENOMIC DNA]</scope>
</reference>
<gene>
    <name evidence="1" type="ORF">AVEN_41821_1</name>
</gene>
<proteinExistence type="predicted"/>
<dbReference type="EMBL" id="BGPR01000012">
    <property type="protein sequence ID" value="GBL77420.1"/>
    <property type="molecule type" value="Genomic_DNA"/>
</dbReference>
<accession>A0A4Y2ACK7</accession>
<dbReference type="Proteomes" id="UP000499080">
    <property type="component" value="Unassembled WGS sequence"/>
</dbReference>
<evidence type="ECO:0000313" key="2">
    <source>
        <dbReference type="Proteomes" id="UP000499080"/>
    </source>
</evidence>
<protein>
    <submittedName>
        <fullName evidence="1">Uncharacterized protein</fullName>
    </submittedName>
</protein>
<sequence length="105" mass="12616">MTADNSIISEMQAEKALNIICNVWRSAVLHENYATHTCTLLKCWNDMITQKRFIAYTIDGTVKKTRRAYLVEKEWPYDKRCRKPAPHSYFFKMKRYWLKYERISG</sequence>
<evidence type="ECO:0000313" key="1">
    <source>
        <dbReference type="EMBL" id="GBL77420.1"/>
    </source>
</evidence>